<dbReference type="SUPFAM" id="SSF54909">
    <property type="entry name" value="Dimeric alpha+beta barrel"/>
    <property type="match status" value="1"/>
</dbReference>
<evidence type="ECO:0000313" key="2">
    <source>
        <dbReference type="Proteomes" id="UP000706151"/>
    </source>
</evidence>
<reference evidence="1 2" key="1">
    <citation type="submission" date="2020-10" db="EMBL/GenBank/DDBJ databases">
        <title>Connecting structure to function with the recovery of over 1000 high-quality activated sludge metagenome-assembled genomes encoding full-length rRNA genes using long-read sequencing.</title>
        <authorList>
            <person name="Singleton C.M."/>
            <person name="Petriglieri F."/>
            <person name="Kristensen J.M."/>
            <person name="Kirkegaard R.H."/>
            <person name="Michaelsen T.Y."/>
            <person name="Andersen M.H."/>
            <person name="Karst S.M."/>
            <person name="Dueholm M.S."/>
            <person name="Nielsen P.H."/>
            <person name="Albertsen M."/>
        </authorList>
    </citation>
    <scope>NUCLEOTIDE SEQUENCE [LARGE SCALE GENOMIC DNA]</scope>
    <source>
        <strain evidence="1">Fred_18-Q3-R57-64_BAT3C.720</strain>
    </source>
</reference>
<dbReference type="InterPro" id="IPR011008">
    <property type="entry name" value="Dimeric_a/b-barrel"/>
</dbReference>
<evidence type="ECO:0000313" key="1">
    <source>
        <dbReference type="EMBL" id="MBK7956502.1"/>
    </source>
</evidence>
<dbReference type="Proteomes" id="UP000706151">
    <property type="component" value="Unassembled WGS sequence"/>
</dbReference>
<comment type="caution">
    <text evidence="1">The sequence shown here is derived from an EMBL/GenBank/DDBJ whole genome shotgun (WGS) entry which is preliminary data.</text>
</comment>
<accession>A0A935W5S6</accession>
<protein>
    <submittedName>
        <fullName evidence="1">YdhR family protein</fullName>
    </submittedName>
</protein>
<proteinExistence type="predicted"/>
<name>A0A935W5S6_9PROT</name>
<gene>
    <name evidence="1" type="ORF">IPK02_22660</name>
</gene>
<sequence length="109" mass="12412">MQDAQIERRKMVTLPREEFEAILERAAERGAQTYVNLPGLLRKNYWLSEDGMRAGGIYVWESKARAEAFYTAEWKQVVTRQYGVAPEIVYLLSPVMVDNTAGRIVTDGA</sequence>
<dbReference type="EMBL" id="JADJOT010000013">
    <property type="protein sequence ID" value="MBK7956502.1"/>
    <property type="molecule type" value="Genomic_DNA"/>
</dbReference>
<dbReference type="AlphaFoldDB" id="A0A935W5S6"/>
<organism evidence="1 2">
    <name type="scientific">Candidatus Accumulibacter affinis</name>
    <dbReference type="NCBI Taxonomy" id="2954384"/>
    <lineage>
        <taxon>Bacteria</taxon>
        <taxon>Pseudomonadati</taxon>
        <taxon>Pseudomonadota</taxon>
        <taxon>Betaproteobacteria</taxon>
        <taxon>Candidatus Accumulibacter</taxon>
    </lineage>
</organism>
<dbReference type="Gene3D" id="3.30.70.100">
    <property type="match status" value="1"/>
</dbReference>